<dbReference type="KEGG" id="bbig:BBBOND_0210840"/>
<sequence>MPLSQSISIGDLGLILLKVQTVMEFLVIITDKLIGDGPVAEVLEYRLVELYELEQATQELNTTTLEALY</sequence>
<gene>
    <name evidence="1" type="ORF">BBBOND_0210840</name>
</gene>
<dbReference type="GeneID" id="24564475"/>
<dbReference type="AlphaFoldDB" id="A0A061DAK7"/>
<evidence type="ECO:0000313" key="1">
    <source>
        <dbReference type="EMBL" id="CDR95934.1"/>
    </source>
</evidence>
<proteinExistence type="predicted"/>
<keyword evidence="2" id="KW-1185">Reference proteome</keyword>
<evidence type="ECO:0000313" key="2">
    <source>
        <dbReference type="Proteomes" id="UP000033188"/>
    </source>
</evidence>
<accession>A0A061DAK7</accession>
<protein>
    <submittedName>
        <fullName evidence="1">Uncharacterized protein</fullName>
    </submittedName>
</protein>
<organism evidence="1 2">
    <name type="scientific">Babesia bigemina</name>
    <dbReference type="NCBI Taxonomy" id="5866"/>
    <lineage>
        <taxon>Eukaryota</taxon>
        <taxon>Sar</taxon>
        <taxon>Alveolata</taxon>
        <taxon>Apicomplexa</taxon>
        <taxon>Aconoidasida</taxon>
        <taxon>Piroplasmida</taxon>
        <taxon>Babesiidae</taxon>
        <taxon>Babesia</taxon>
    </lineage>
</organism>
<reference evidence="2" key="1">
    <citation type="submission" date="2014-06" db="EMBL/GenBank/DDBJ databases">
        <authorList>
            <person name="Aslett M."/>
            <person name="De Silva N."/>
        </authorList>
    </citation>
    <scope>NUCLEOTIDE SEQUENCE [LARGE SCALE GENOMIC DNA]</scope>
    <source>
        <strain evidence="2">Bond</strain>
    </source>
</reference>
<dbReference type="VEuPathDB" id="PiroplasmaDB:BBBOND_0210840"/>
<name>A0A061DAK7_BABBI</name>
<dbReference type="Proteomes" id="UP000033188">
    <property type="component" value="Chromosome 2"/>
</dbReference>
<dbReference type="EMBL" id="LK391708">
    <property type="protein sequence ID" value="CDR95934.1"/>
    <property type="molecule type" value="Genomic_DNA"/>
</dbReference>
<dbReference type="RefSeq" id="XP_012768120.1">
    <property type="nucleotide sequence ID" value="XM_012912666.1"/>
</dbReference>